<dbReference type="STRING" id="29170.A0A368FKW4"/>
<dbReference type="GO" id="GO:0005737">
    <property type="term" value="C:cytoplasm"/>
    <property type="evidence" value="ECO:0007669"/>
    <property type="project" value="TreeGrafter"/>
</dbReference>
<comment type="caution">
    <text evidence="3">The sequence shown here is derived from an EMBL/GenBank/DDBJ whole genome shotgun (WGS) entry which is preliminary data.</text>
</comment>
<dbReference type="PANTHER" id="PTHR11977">
    <property type="entry name" value="VILLIN"/>
    <property type="match status" value="1"/>
</dbReference>
<dbReference type="InterPro" id="IPR029006">
    <property type="entry name" value="ADF-H/Gelsolin-like_dom_sf"/>
</dbReference>
<protein>
    <recommendedName>
        <fullName evidence="2">Gelsolin-like domain-containing protein</fullName>
    </recommendedName>
</protein>
<dbReference type="InterPro" id="IPR007122">
    <property type="entry name" value="Villin/Gelsolin"/>
</dbReference>
<dbReference type="AlphaFoldDB" id="A0A368FKW4"/>
<name>A0A368FKW4_ANCCA</name>
<dbReference type="InterPro" id="IPR007123">
    <property type="entry name" value="Gelsolin-like_dom"/>
</dbReference>
<feature type="domain" description="Gelsolin-like" evidence="2">
    <location>
        <begin position="52"/>
        <end position="110"/>
    </location>
</feature>
<dbReference type="Proteomes" id="UP000252519">
    <property type="component" value="Unassembled WGS sequence"/>
</dbReference>
<organism evidence="3 4">
    <name type="scientific">Ancylostoma caninum</name>
    <name type="common">Dog hookworm</name>
    <dbReference type="NCBI Taxonomy" id="29170"/>
    <lineage>
        <taxon>Eukaryota</taxon>
        <taxon>Metazoa</taxon>
        <taxon>Ecdysozoa</taxon>
        <taxon>Nematoda</taxon>
        <taxon>Chromadorea</taxon>
        <taxon>Rhabditida</taxon>
        <taxon>Rhabditina</taxon>
        <taxon>Rhabditomorpha</taxon>
        <taxon>Strongyloidea</taxon>
        <taxon>Ancylostomatidae</taxon>
        <taxon>Ancylostomatinae</taxon>
        <taxon>Ancylostoma</taxon>
    </lineage>
</organism>
<dbReference type="GO" id="GO:0005546">
    <property type="term" value="F:phosphatidylinositol-4,5-bisphosphate binding"/>
    <property type="evidence" value="ECO:0007669"/>
    <property type="project" value="TreeGrafter"/>
</dbReference>
<reference evidence="3 4" key="1">
    <citation type="submission" date="2014-10" db="EMBL/GenBank/DDBJ databases">
        <title>Draft genome of the hookworm Ancylostoma caninum.</title>
        <authorList>
            <person name="Mitreva M."/>
        </authorList>
    </citation>
    <scope>NUCLEOTIDE SEQUENCE [LARGE SCALE GENOMIC DNA]</scope>
    <source>
        <strain evidence="3 4">Baltimore</strain>
    </source>
</reference>
<dbReference type="GO" id="GO:0015629">
    <property type="term" value="C:actin cytoskeleton"/>
    <property type="evidence" value="ECO:0007669"/>
    <property type="project" value="TreeGrafter"/>
</dbReference>
<sequence>MAEKSINHYRSSNSNLFQRKNTENFTQEMPTSAYIQKRGNDNAVQLLLMQQFWTITKSSSEWNVHFWLGEDATTDEMGTAAIKTVEMDQALAGLPVQYREIQYHESSLFLSYFPDGIRYCDSEVPERRLRIGIPSRGRHAQGLEAATVSLQRKKECAMCSGM</sequence>
<keyword evidence="4" id="KW-1185">Reference proteome</keyword>
<gene>
    <name evidence="3" type="ORF">ANCCAN_22561</name>
</gene>
<dbReference type="GO" id="GO:0051016">
    <property type="term" value="P:barbed-end actin filament capping"/>
    <property type="evidence" value="ECO:0007669"/>
    <property type="project" value="TreeGrafter"/>
</dbReference>
<evidence type="ECO:0000313" key="4">
    <source>
        <dbReference type="Proteomes" id="UP000252519"/>
    </source>
</evidence>
<dbReference type="Gene3D" id="3.40.20.10">
    <property type="entry name" value="Severin"/>
    <property type="match status" value="1"/>
</dbReference>
<dbReference type="SUPFAM" id="SSF55753">
    <property type="entry name" value="Actin depolymerizing proteins"/>
    <property type="match status" value="1"/>
</dbReference>
<dbReference type="GO" id="GO:0008154">
    <property type="term" value="P:actin polymerization or depolymerization"/>
    <property type="evidence" value="ECO:0007669"/>
    <property type="project" value="TreeGrafter"/>
</dbReference>
<dbReference type="OrthoDB" id="6375767at2759"/>
<dbReference type="GO" id="GO:0051014">
    <property type="term" value="P:actin filament severing"/>
    <property type="evidence" value="ECO:0007669"/>
    <property type="project" value="TreeGrafter"/>
</dbReference>
<evidence type="ECO:0000313" key="3">
    <source>
        <dbReference type="EMBL" id="RCN31649.1"/>
    </source>
</evidence>
<dbReference type="GO" id="GO:0051015">
    <property type="term" value="F:actin filament binding"/>
    <property type="evidence" value="ECO:0007669"/>
    <property type="project" value="InterPro"/>
</dbReference>
<proteinExistence type="predicted"/>
<dbReference type="SMART" id="SM00262">
    <property type="entry name" value="GEL"/>
    <property type="match status" value="1"/>
</dbReference>
<dbReference type="PANTHER" id="PTHR11977:SF123">
    <property type="entry name" value="GELSOLIN"/>
    <property type="match status" value="1"/>
</dbReference>
<dbReference type="Pfam" id="PF00626">
    <property type="entry name" value="Gelsolin"/>
    <property type="match status" value="1"/>
</dbReference>
<evidence type="ECO:0000256" key="1">
    <source>
        <dbReference type="ARBA" id="ARBA00022737"/>
    </source>
</evidence>
<dbReference type="EMBL" id="JOJR01001249">
    <property type="protein sequence ID" value="RCN31649.1"/>
    <property type="molecule type" value="Genomic_DNA"/>
</dbReference>
<accession>A0A368FKW4</accession>
<evidence type="ECO:0000259" key="2">
    <source>
        <dbReference type="Pfam" id="PF00626"/>
    </source>
</evidence>
<keyword evidence="1" id="KW-0677">Repeat</keyword>